<reference evidence="7 8" key="1">
    <citation type="journal article" date="2019" name="ISME J.">
        <title>Candidatus Macondimonas diazotrophica, a novel gammaproteobacterial genus dominating crude-oil-contaminated coastal sediments.</title>
        <authorList>
            <person name="Karthikeyan S."/>
            <person name="Konstantinidis K."/>
        </authorList>
    </citation>
    <scope>NUCLEOTIDE SEQUENCE [LARGE SCALE GENOMIC DNA]</scope>
    <source>
        <strain evidence="7 8">KTK01</strain>
    </source>
</reference>
<keyword evidence="2" id="KW-0436">Ligase</keyword>
<keyword evidence="3" id="KW-0547">Nucleotide-binding</keyword>
<dbReference type="PROSITE" id="PS50862">
    <property type="entry name" value="AA_TRNA_LIGASE_II"/>
    <property type="match status" value="1"/>
</dbReference>
<evidence type="ECO:0000256" key="3">
    <source>
        <dbReference type="ARBA" id="ARBA00022741"/>
    </source>
</evidence>
<evidence type="ECO:0000256" key="2">
    <source>
        <dbReference type="ARBA" id="ARBA00022598"/>
    </source>
</evidence>
<gene>
    <name evidence="7" type="primary">genX</name>
    <name evidence="7" type="ORF">E4680_04870</name>
</gene>
<dbReference type="RefSeq" id="WP_135281263.1">
    <property type="nucleotide sequence ID" value="NZ_SRIO01000004.1"/>
</dbReference>
<dbReference type="InterPro" id="IPR004364">
    <property type="entry name" value="Aa-tRNA-synt_II"/>
</dbReference>
<dbReference type="EMBL" id="SRIO01000004">
    <property type="protein sequence ID" value="TFZ83383.1"/>
    <property type="molecule type" value="Genomic_DNA"/>
</dbReference>
<evidence type="ECO:0000313" key="7">
    <source>
        <dbReference type="EMBL" id="TFZ83383.1"/>
    </source>
</evidence>
<dbReference type="PRINTS" id="PR00982">
    <property type="entry name" value="TRNASYNTHLYS"/>
</dbReference>
<dbReference type="Pfam" id="PF00152">
    <property type="entry name" value="tRNA-synt_2"/>
    <property type="match status" value="1"/>
</dbReference>
<protein>
    <submittedName>
        <fullName evidence="7">EF-P lysine aminoacylase GenX</fullName>
    </submittedName>
</protein>
<sequence>MKFPVRWQPSADLAVLRQRATILARIRTFFQERGVWEVETPLFGAACASDPHLQAVCLPESPWGPRYWQTSPEAHMKRLLAAGSGPIYQIYRAARAGERGRLHHPEFSLLEWYRPGFDQMALMAEVAELACLVLRDGPALGPTETLTYRDAFQRYAQLDPFTAGIADCRRRLVASSGTLSGGVADLDRDGWLDLVMTHCVAPHLGRDGLCFITDYPASQAAMARLLPGPPPRAARFELYLQGVELANGYHELCDAQEQRARITQDLAWRQAHGRAAVPVDEALLAALTAGMPDCVGVALGLDRLVMIAVGAHEIDAVVAFPVELA</sequence>
<dbReference type="GO" id="GO:0005829">
    <property type="term" value="C:cytosol"/>
    <property type="evidence" value="ECO:0007669"/>
    <property type="project" value="TreeGrafter"/>
</dbReference>
<accession>A0A4Z0FBV0</accession>
<comment type="caution">
    <text evidence="7">The sequence shown here is derived from an EMBL/GenBank/DDBJ whole genome shotgun (WGS) entry which is preliminary data.</text>
</comment>
<evidence type="ECO:0000256" key="1">
    <source>
        <dbReference type="ARBA" id="ARBA00011738"/>
    </source>
</evidence>
<feature type="domain" description="Aminoacyl-transfer RNA synthetases class-II family profile" evidence="6">
    <location>
        <begin position="16"/>
        <end position="321"/>
    </location>
</feature>
<dbReference type="PANTHER" id="PTHR42918:SF6">
    <property type="entry name" value="ELONGATION FACTOR P--(R)-BETA-LYSINE LIGASE"/>
    <property type="match status" value="1"/>
</dbReference>
<dbReference type="PANTHER" id="PTHR42918">
    <property type="entry name" value="LYSYL-TRNA SYNTHETASE"/>
    <property type="match status" value="1"/>
</dbReference>
<organism evidence="7 8">
    <name type="scientific">Candidatus Macondimonas diazotrophica</name>
    <dbReference type="NCBI Taxonomy" id="2305248"/>
    <lineage>
        <taxon>Bacteria</taxon>
        <taxon>Pseudomonadati</taxon>
        <taxon>Pseudomonadota</taxon>
        <taxon>Gammaproteobacteria</taxon>
        <taxon>Chromatiales</taxon>
        <taxon>Ectothiorhodospiraceae</taxon>
        <taxon>Candidatus Macondimonas</taxon>
    </lineage>
</organism>
<dbReference type="GO" id="GO:0006430">
    <property type="term" value="P:lysyl-tRNA aminoacylation"/>
    <property type="evidence" value="ECO:0007669"/>
    <property type="project" value="InterPro"/>
</dbReference>
<dbReference type="Proteomes" id="UP000297890">
    <property type="component" value="Unassembled WGS sequence"/>
</dbReference>
<dbReference type="GO" id="GO:0000049">
    <property type="term" value="F:tRNA binding"/>
    <property type="evidence" value="ECO:0007669"/>
    <property type="project" value="TreeGrafter"/>
</dbReference>
<dbReference type="NCBIfam" id="TIGR00462">
    <property type="entry name" value="genX"/>
    <property type="match status" value="1"/>
</dbReference>
<evidence type="ECO:0000313" key="8">
    <source>
        <dbReference type="Proteomes" id="UP000297890"/>
    </source>
</evidence>
<dbReference type="InterPro" id="IPR004525">
    <property type="entry name" value="EpmA"/>
</dbReference>
<dbReference type="InterPro" id="IPR006195">
    <property type="entry name" value="aa-tRNA-synth_II"/>
</dbReference>
<evidence type="ECO:0000256" key="4">
    <source>
        <dbReference type="ARBA" id="ARBA00022840"/>
    </source>
</evidence>
<dbReference type="OrthoDB" id="9802326at2"/>
<evidence type="ECO:0000256" key="5">
    <source>
        <dbReference type="ARBA" id="ARBA00052794"/>
    </source>
</evidence>
<dbReference type="Gene3D" id="3.30.930.10">
    <property type="entry name" value="Bira Bifunctional Protein, Domain 2"/>
    <property type="match status" value="1"/>
</dbReference>
<keyword evidence="8" id="KW-1185">Reference proteome</keyword>
<dbReference type="FunFam" id="3.30.930.10:FF:000017">
    <property type="entry name" value="Elongation factor P--(R)-beta-lysine ligase"/>
    <property type="match status" value="1"/>
</dbReference>
<dbReference type="InterPro" id="IPR018149">
    <property type="entry name" value="Lys-tRNA-synth_II_C"/>
</dbReference>
<name>A0A4Z0FBV0_9GAMM</name>
<dbReference type="AlphaFoldDB" id="A0A4Z0FBV0"/>
<comment type="catalytic activity">
    <reaction evidence="5">
        <text>D-beta-lysine + L-lysyl-[protein] + ATP = N(6)-((3R)-3,6-diaminohexanoyl)-L-lysyl-[protein] + AMP + diphosphate + H(+)</text>
        <dbReference type="Rhea" id="RHEA:83435"/>
        <dbReference type="Rhea" id="RHEA-COMP:9752"/>
        <dbReference type="Rhea" id="RHEA-COMP:20131"/>
        <dbReference type="ChEBI" id="CHEBI:15378"/>
        <dbReference type="ChEBI" id="CHEBI:29969"/>
        <dbReference type="ChEBI" id="CHEBI:30616"/>
        <dbReference type="ChEBI" id="CHEBI:33019"/>
        <dbReference type="ChEBI" id="CHEBI:84138"/>
        <dbReference type="ChEBI" id="CHEBI:156053"/>
        <dbReference type="ChEBI" id="CHEBI:456215"/>
    </reaction>
    <physiologicalReaction direction="left-to-right" evidence="5">
        <dbReference type="Rhea" id="RHEA:83436"/>
    </physiologicalReaction>
</comment>
<evidence type="ECO:0000259" key="6">
    <source>
        <dbReference type="PROSITE" id="PS50862"/>
    </source>
</evidence>
<dbReference type="InterPro" id="IPR045864">
    <property type="entry name" value="aa-tRNA-synth_II/BPL/LPL"/>
</dbReference>
<comment type="subunit">
    <text evidence="1">Homodimer.</text>
</comment>
<keyword evidence="4" id="KW-0067">ATP-binding</keyword>
<proteinExistence type="predicted"/>
<dbReference type="GO" id="GO:0004824">
    <property type="term" value="F:lysine-tRNA ligase activity"/>
    <property type="evidence" value="ECO:0007669"/>
    <property type="project" value="InterPro"/>
</dbReference>
<dbReference type="SUPFAM" id="SSF55681">
    <property type="entry name" value="Class II aaRS and biotin synthetases"/>
    <property type="match status" value="1"/>
</dbReference>
<dbReference type="GO" id="GO:0005524">
    <property type="term" value="F:ATP binding"/>
    <property type="evidence" value="ECO:0007669"/>
    <property type="project" value="UniProtKB-KW"/>
</dbReference>
<dbReference type="NCBIfam" id="NF006828">
    <property type="entry name" value="PRK09350.1"/>
    <property type="match status" value="1"/>
</dbReference>